<dbReference type="InterPro" id="IPR036259">
    <property type="entry name" value="MFS_trans_sf"/>
</dbReference>
<evidence type="ECO:0000256" key="3">
    <source>
        <dbReference type="ARBA" id="ARBA00022989"/>
    </source>
</evidence>
<dbReference type="GO" id="GO:0022857">
    <property type="term" value="F:transmembrane transporter activity"/>
    <property type="evidence" value="ECO:0007669"/>
    <property type="project" value="InterPro"/>
</dbReference>
<feature type="transmembrane region" description="Helical" evidence="5">
    <location>
        <begin position="158"/>
        <end position="179"/>
    </location>
</feature>
<feature type="transmembrane region" description="Helical" evidence="5">
    <location>
        <begin position="441"/>
        <end position="459"/>
    </location>
</feature>
<dbReference type="InterPro" id="IPR050549">
    <property type="entry name" value="MFS_Trehalose_Transporter"/>
</dbReference>
<feature type="transmembrane region" description="Helical" evidence="5">
    <location>
        <begin position="342"/>
        <end position="364"/>
    </location>
</feature>
<dbReference type="PROSITE" id="PS50850">
    <property type="entry name" value="MFS"/>
    <property type="match status" value="1"/>
</dbReference>
<protein>
    <submittedName>
        <fullName evidence="8">Uncharacterized protein LOC112048463</fullName>
    </submittedName>
</protein>
<dbReference type="AlphaFoldDB" id="A0A6J1N9L0"/>
<keyword evidence="7" id="KW-1185">Reference proteome</keyword>
<feature type="transmembrane region" description="Helical" evidence="5">
    <location>
        <begin position="312"/>
        <end position="335"/>
    </location>
</feature>
<evidence type="ECO:0000259" key="6">
    <source>
        <dbReference type="PROSITE" id="PS50850"/>
    </source>
</evidence>
<evidence type="ECO:0000313" key="8">
    <source>
        <dbReference type="RefSeq" id="XP_023941757.1"/>
    </source>
</evidence>
<dbReference type="GeneID" id="112048463"/>
<organism evidence="7 8">
    <name type="scientific">Bicyclus anynana</name>
    <name type="common">Squinting bush brown butterfly</name>
    <dbReference type="NCBI Taxonomy" id="110368"/>
    <lineage>
        <taxon>Eukaryota</taxon>
        <taxon>Metazoa</taxon>
        <taxon>Ecdysozoa</taxon>
        <taxon>Arthropoda</taxon>
        <taxon>Hexapoda</taxon>
        <taxon>Insecta</taxon>
        <taxon>Pterygota</taxon>
        <taxon>Neoptera</taxon>
        <taxon>Endopterygota</taxon>
        <taxon>Lepidoptera</taxon>
        <taxon>Glossata</taxon>
        <taxon>Ditrysia</taxon>
        <taxon>Papilionoidea</taxon>
        <taxon>Nymphalidae</taxon>
        <taxon>Satyrinae</taxon>
        <taxon>Satyrini</taxon>
        <taxon>Mycalesina</taxon>
        <taxon>Bicyclus</taxon>
    </lineage>
</organism>
<dbReference type="OrthoDB" id="5290825at2759"/>
<feature type="transmembrane region" description="Helical" evidence="5">
    <location>
        <begin position="72"/>
        <end position="92"/>
    </location>
</feature>
<comment type="subcellular location">
    <subcellularLocation>
        <location evidence="1">Membrane</location>
        <topology evidence="1">Multi-pass membrane protein</topology>
    </subcellularLocation>
</comment>
<proteinExistence type="predicted"/>
<gene>
    <name evidence="8" type="primary">LOC112048463</name>
</gene>
<keyword evidence="3 5" id="KW-1133">Transmembrane helix</keyword>
<dbReference type="PANTHER" id="PTHR48021:SF1">
    <property type="entry name" value="GH07001P-RELATED"/>
    <property type="match status" value="1"/>
</dbReference>
<accession>A0A6J1N9L0</accession>
<dbReference type="InterPro" id="IPR005828">
    <property type="entry name" value="MFS_sugar_transport-like"/>
</dbReference>
<dbReference type="Gene3D" id="1.20.1250.20">
    <property type="entry name" value="MFS general substrate transporter like domains"/>
    <property type="match status" value="1"/>
</dbReference>
<dbReference type="KEGG" id="bany:112048463"/>
<feature type="transmembrane region" description="Helical" evidence="5">
    <location>
        <begin position="99"/>
        <end position="118"/>
    </location>
</feature>
<evidence type="ECO:0000313" key="7">
    <source>
        <dbReference type="Proteomes" id="UP001652582"/>
    </source>
</evidence>
<feature type="transmembrane region" description="Helical" evidence="5">
    <location>
        <begin position="185"/>
        <end position="202"/>
    </location>
</feature>
<dbReference type="GO" id="GO:0016020">
    <property type="term" value="C:membrane"/>
    <property type="evidence" value="ECO:0007669"/>
    <property type="project" value="UniProtKB-SubCell"/>
</dbReference>
<dbReference type="Proteomes" id="UP001652582">
    <property type="component" value="Chromosome 10"/>
</dbReference>
<dbReference type="Pfam" id="PF00083">
    <property type="entry name" value="Sugar_tr"/>
    <property type="match status" value="1"/>
</dbReference>
<feature type="transmembrane region" description="Helical" evidence="5">
    <location>
        <begin position="124"/>
        <end position="146"/>
    </location>
</feature>
<dbReference type="RefSeq" id="XP_023941757.1">
    <property type="nucleotide sequence ID" value="XM_024085989.2"/>
</dbReference>
<dbReference type="InterPro" id="IPR020846">
    <property type="entry name" value="MFS_dom"/>
</dbReference>
<evidence type="ECO:0000256" key="5">
    <source>
        <dbReference type="SAM" id="Phobius"/>
    </source>
</evidence>
<feature type="transmembrane region" description="Helical" evidence="5">
    <location>
        <begin position="376"/>
        <end position="399"/>
    </location>
</feature>
<evidence type="ECO:0000256" key="4">
    <source>
        <dbReference type="ARBA" id="ARBA00023136"/>
    </source>
</evidence>
<keyword evidence="2 5" id="KW-0812">Transmembrane</keyword>
<feature type="transmembrane region" description="Helical" evidence="5">
    <location>
        <begin position="277"/>
        <end position="300"/>
    </location>
</feature>
<keyword evidence="4 5" id="KW-0472">Membrane</keyword>
<name>A0A6J1N9L0_BICAN</name>
<sequence>MEYSNEVNEVTATNAKTKSSWIYLLRQIFVCSGVTSYFFIFGLFFGAPTVYVPQIRKEANSTEIISMETMSWLYGITNYGSLPWTAILPIIAARYGRKIPYYLLWVNTIVCVALFYFSTSILELFISGLFQGMLPAMLFTVTVMTLTEYTSPKYRGIFITFKGATFYWGVWISNAIGTFFHWKNIGILMFLCCVYNISVIFWPESPMWLATKGRFEECAKSHRWLKGEEKDSEEELKQLIDSQKMNIELKQQRHQEKQNFIVKLYKILRLKQFYKPLTISILTMCLYHFSGKLACTGYIVHILKTISESESSAYMGMLFLDGITVGGMYVGVILTKFLKRRTILISSSLIGIIFLIVLSVYLYLVHLNVISQNTYVTILLLTGFSVTISCGPLIMSMCFSSELTPLKGRSLFLCVFAVSCNIIMGSNMKMFPYIFEYLNSHGAFILYAIISSGFLYILYKVLPETKDRTIHEIEKYFVDENNVKNKEDALMNTEKPSV</sequence>
<dbReference type="SUPFAM" id="SSF103473">
    <property type="entry name" value="MFS general substrate transporter"/>
    <property type="match status" value="1"/>
</dbReference>
<feature type="domain" description="Major facilitator superfamily (MFS) profile" evidence="6">
    <location>
        <begin position="30"/>
        <end position="466"/>
    </location>
</feature>
<feature type="transmembrane region" description="Helical" evidence="5">
    <location>
        <begin position="28"/>
        <end position="52"/>
    </location>
</feature>
<evidence type="ECO:0000256" key="2">
    <source>
        <dbReference type="ARBA" id="ARBA00022692"/>
    </source>
</evidence>
<dbReference type="PANTHER" id="PTHR48021">
    <property type="match status" value="1"/>
</dbReference>
<feature type="transmembrane region" description="Helical" evidence="5">
    <location>
        <begin position="411"/>
        <end position="435"/>
    </location>
</feature>
<evidence type="ECO:0000256" key="1">
    <source>
        <dbReference type="ARBA" id="ARBA00004141"/>
    </source>
</evidence>
<reference evidence="8" key="1">
    <citation type="submission" date="2025-08" db="UniProtKB">
        <authorList>
            <consortium name="RefSeq"/>
        </authorList>
    </citation>
    <scope>IDENTIFICATION</scope>
</reference>